<name>A0A4P6WT97_HYDPS</name>
<dbReference type="Pfam" id="PF04307">
    <property type="entry name" value="YdjM"/>
    <property type="match status" value="1"/>
</dbReference>
<feature type="transmembrane region" description="Helical" evidence="1">
    <location>
        <begin position="123"/>
        <end position="146"/>
    </location>
</feature>
<accession>A0A4P6WT97</accession>
<dbReference type="EMBL" id="CP037867">
    <property type="protein sequence ID" value="QBM26550.1"/>
    <property type="molecule type" value="Genomic_DNA"/>
</dbReference>
<sequence length="344" mass="37957">MDSLSQIALGSAVAIGVMGRRTAVWKAATWGAIAGTLPDLDVVIDHGDALLNMVLHRAESHALFWLTLFAPLLAWIVSRVHREGPLFRHWWLALWLVLITHPLLDAMTVYGTQLLLPFTNHPFGVGSMFIIDPAYTLPLVVGVVAALRMKDAARGLRWNAVGLVLSTAYLAWSVLAQEHVEQQARTSLREQGISAEQMLVTPAPFQTLLWRVVALPDDPADPHFHEAYVSLFDGPEPVRFTAHDRGTKLMATHGQAAPISRLAAFAGGFVKLSTTPDGQLRITDLRMGQEPDYVFNFHLGPLHAVGSEPTKQVSERPLVGPALRWIGRRMWGLDLPPPWKSRSP</sequence>
<dbReference type="AlphaFoldDB" id="A0A4P6WT97"/>
<dbReference type="InterPro" id="IPR053170">
    <property type="entry name" value="Transcription_regulator"/>
</dbReference>
<proteinExistence type="predicted"/>
<dbReference type="PANTHER" id="PTHR40031">
    <property type="entry name" value="HYPOTHETICAL MEMBRANE SPANNING PROTEIN"/>
    <property type="match status" value="1"/>
</dbReference>
<dbReference type="KEGG" id="hpse:HPF_02580"/>
<feature type="transmembrane region" description="Helical" evidence="1">
    <location>
        <begin position="158"/>
        <end position="175"/>
    </location>
</feature>
<gene>
    <name evidence="2" type="ORF">HPF_02580</name>
</gene>
<dbReference type="PANTHER" id="PTHR40031:SF1">
    <property type="entry name" value="MEMBRANE-BOUND METAL-DEPENDENT HYDROLASE"/>
    <property type="match status" value="1"/>
</dbReference>
<reference evidence="2 3" key="1">
    <citation type="submission" date="2019-03" db="EMBL/GenBank/DDBJ databases">
        <authorList>
            <person name="Sebastian G."/>
            <person name="Baumann P."/>
            <person name="Ruckert C."/>
            <person name="Kalinowski J."/>
            <person name="Nebel B."/>
            <person name="Takors R."/>
            <person name="Blombach B."/>
        </authorList>
    </citation>
    <scope>NUCLEOTIDE SEQUENCE [LARGE SCALE GENOMIC DNA]</scope>
    <source>
        <strain evidence="2 3">DSM 1084</strain>
    </source>
</reference>
<dbReference type="RefSeq" id="WP_079364271.1">
    <property type="nucleotide sequence ID" value="NZ_CP037867.1"/>
</dbReference>
<dbReference type="InterPro" id="IPR007404">
    <property type="entry name" value="YdjM-like"/>
</dbReference>
<keyword evidence="3" id="KW-1185">Reference proteome</keyword>
<protein>
    <recommendedName>
        <fullName evidence="4">Inner membrane protein</fullName>
    </recommendedName>
</protein>
<keyword evidence="1" id="KW-0472">Membrane</keyword>
<evidence type="ECO:0008006" key="4">
    <source>
        <dbReference type="Google" id="ProtNLM"/>
    </source>
</evidence>
<evidence type="ECO:0000256" key="1">
    <source>
        <dbReference type="SAM" id="Phobius"/>
    </source>
</evidence>
<organism evidence="2 3">
    <name type="scientific">Hydrogenophaga pseudoflava</name>
    <name type="common">Pseudomonas carboxydoflava</name>
    <dbReference type="NCBI Taxonomy" id="47421"/>
    <lineage>
        <taxon>Bacteria</taxon>
        <taxon>Pseudomonadati</taxon>
        <taxon>Pseudomonadota</taxon>
        <taxon>Betaproteobacteria</taxon>
        <taxon>Burkholderiales</taxon>
        <taxon>Comamonadaceae</taxon>
        <taxon>Hydrogenophaga</taxon>
    </lineage>
</organism>
<feature type="transmembrane region" description="Helical" evidence="1">
    <location>
        <begin position="62"/>
        <end position="78"/>
    </location>
</feature>
<evidence type="ECO:0000313" key="3">
    <source>
        <dbReference type="Proteomes" id="UP000293912"/>
    </source>
</evidence>
<evidence type="ECO:0000313" key="2">
    <source>
        <dbReference type="EMBL" id="QBM26550.1"/>
    </source>
</evidence>
<dbReference type="Proteomes" id="UP000293912">
    <property type="component" value="Chromosome"/>
</dbReference>
<keyword evidence="1" id="KW-1133">Transmembrane helix</keyword>
<feature type="transmembrane region" description="Helical" evidence="1">
    <location>
        <begin position="90"/>
        <end position="111"/>
    </location>
</feature>
<keyword evidence="1" id="KW-0812">Transmembrane</keyword>